<dbReference type="PANTHER" id="PTHR43720">
    <property type="entry name" value="2-AMINOMUCONIC SEMIALDEHYDE DEHYDROGENASE"/>
    <property type="match status" value="1"/>
</dbReference>
<sequence>MLVQTGLYINGKYVPSSTGETLTIYNPNDETLVSNRCQAANEVDVNKAVGAAKAAFQAWKNTSGLKHGAIMYKFADLLEEHRDRIAALEGQSMAQPLKTARNNLITAISIWRYYAGLASRILARVLFLMRMESIKSFNTNRSVSVPEFVHGTVATFRPPGRQPQLLRLETPLSSNPVKRHQLP</sequence>
<dbReference type="RefSeq" id="XP_041549392.1">
    <property type="nucleotide sequence ID" value="XM_041698818.1"/>
</dbReference>
<name>A0A7R8AH78_9EURO</name>
<dbReference type="EMBL" id="AP024443">
    <property type="protein sequence ID" value="BCS17198.1"/>
    <property type="molecule type" value="Genomic_DNA"/>
</dbReference>
<dbReference type="GO" id="GO:0004029">
    <property type="term" value="F:aldehyde dehydrogenase (NAD+) activity"/>
    <property type="evidence" value="ECO:0007669"/>
    <property type="project" value="TreeGrafter"/>
</dbReference>
<dbReference type="InterPro" id="IPR015590">
    <property type="entry name" value="Aldehyde_DH_dom"/>
</dbReference>
<evidence type="ECO:0000259" key="3">
    <source>
        <dbReference type="Pfam" id="PF00171"/>
    </source>
</evidence>
<evidence type="ECO:0000256" key="1">
    <source>
        <dbReference type="ARBA" id="ARBA00009986"/>
    </source>
</evidence>
<evidence type="ECO:0000313" key="4">
    <source>
        <dbReference type="EMBL" id="BCS17198.1"/>
    </source>
</evidence>
<dbReference type="OrthoDB" id="310895at2759"/>
<evidence type="ECO:0000256" key="2">
    <source>
        <dbReference type="ARBA" id="ARBA00023027"/>
    </source>
</evidence>
<dbReference type="InterPro" id="IPR016161">
    <property type="entry name" value="Ald_DH/histidinol_DH"/>
</dbReference>
<dbReference type="KEGG" id="apuu:APUU_10026S"/>
<dbReference type="Gene3D" id="3.40.605.10">
    <property type="entry name" value="Aldehyde Dehydrogenase, Chain A, domain 1"/>
    <property type="match status" value="1"/>
</dbReference>
<evidence type="ECO:0000313" key="5">
    <source>
        <dbReference type="Proteomes" id="UP000654913"/>
    </source>
</evidence>
<dbReference type="InterPro" id="IPR016162">
    <property type="entry name" value="Ald_DH_N"/>
</dbReference>
<dbReference type="GO" id="GO:0006598">
    <property type="term" value="P:polyamine catabolic process"/>
    <property type="evidence" value="ECO:0007669"/>
    <property type="project" value="TreeGrafter"/>
</dbReference>
<keyword evidence="5" id="KW-1185">Reference proteome</keyword>
<organism evidence="4 5">
    <name type="scientific">Aspergillus puulaauensis</name>
    <dbReference type="NCBI Taxonomy" id="1220207"/>
    <lineage>
        <taxon>Eukaryota</taxon>
        <taxon>Fungi</taxon>
        <taxon>Dikarya</taxon>
        <taxon>Ascomycota</taxon>
        <taxon>Pezizomycotina</taxon>
        <taxon>Eurotiomycetes</taxon>
        <taxon>Eurotiomycetidae</taxon>
        <taxon>Eurotiales</taxon>
        <taxon>Aspergillaceae</taxon>
        <taxon>Aspergillus</taxon>
    </lineage>
</organism>
<feature type="domain" description="Aldehyde dehydrogenase" evidence="3">
    <location>
        <begin position="14"/>
        <end position="128"/>
    </location>
</feature>
<comment type="similarity">
    <text evidence="1">Belongs to the aldehyde dehydrogenase family.</text>
</comment>
<keyword evidence="2" id="KW-0520">NAD</keyword>
<reference evidence="4" key="1">
    <citation type="submission" date="2021-01" db="EMBL/GenBank/DDBJ databases">
        <authorList>
            <consortium name="Aspergillus puulaauensis MK2 genome sequencing consortium"/>
            <person name="Kazuki M."/>
            <person name="Futagami T."/>
        </authorList>
    </citation>
    <scope>NUCLEOTIDE SEQUENCE</scope>
    <source>
        <strain evidence="4">MK2</strain>
    </source>
</reference>
<proteinExistence type="inferred from homology"/>
<dbReference type="SUPFAM" id="SSF53720">
    <property type="entry name" value="ALDH-like"/>
    <property type="match status" value="1"/>
</dbReference>
<reference evidence="4" key="2">
    <citation type="submission" date="2021-02" db="EMBL/GenBank/DDBJ databases">
        <title>Aspergillus puulaauensis MK2 genome sequence.</title>
        <authorList>
            <person name="Futagami T."/>
            <person name="Mori K."/>
            <person name="Kadooka C."/>
            <person name="Tanaka T."/>
        </authorList>
    </citation>
    <scope>NUCLEOTIDE SEQUENCE</scope>
    <source>
        <strain evidence="4">MK2</strain>
    </source>
</reference>
<protein>
    <recommendedName>
        <fullName evidence="3">Aldehyde dehydrogenase domain-containing protein</fullName>
    </recommendedName>
</protein>
<dbReference type="Pfam" id="PF00171">
    <property type="entry name" value="Aldedh"/>
    <property type="match status" value="1"/>
</dbReference>
<dbReference type="AlphaFoldDB" id="A0A7R8AH78"/>
<gene>
    <name evidence="4" type="ORF">APUU_10026S</name>
</gene>
<accession>A0A7R8AH78</accession>
<dbReference type="Proteomes" id="UP000654913">
    <property type="component" value="Chromosome 1"/>
</dbReference>
<dbReference type="PANTHER" id="PTHR43720:SF2">
    <property type="entry name" value="2-AMINOMUCONIC SEMIALDEHYDE DEHYDROGENASE"/>
    <property type="match status" value="1"/>
</dbReference>
<dbReference type="GeneID" id="64967203"/>